<sequence>EALMPVLDAGDLDELREAIKLTFSRIIVSASLIKVFLRDPLTCSLVDENSQSVPTSRFISDILQQRGKTFQTVAANQDGIGELLGGHQ</sequence>
<feature type="non-terminal residue" evidence="1">
    <location>
        <position position="88"/>
    </location>
</feature>
<protein>
    <submittedName>
        <fullName evidence="1">Uncharacterized protein</fullName>
    </submittedName>
</protein>
<dbReference type="EMBL" id="CAJHNH020000513">
    <property type="protein sequence ID" value="CAG5118209.1"/>
    <property type="molecule type" value="Genomic_DNA"/>
</dbReference>
<reference evidence="1" key="1">
    <citation type="submission" date="2021-04" db="EMBL/GenBank/DDBJ databases">
        <authorList>
            <consortium name="Molecular Ecology Group"/>
        </authorList>
    </citation>
    <scope>NUCLEOTIDE SEQUENCE</scope>
</reference>
<organism evidence="1 2">
    <name type="scientific">Candidula unifasciata</name>
    <dbReference type="NCBI Taxonomy" id="100452"/>
    <lineage>
        <taxon>Eukaryota</taxon>
        <taxon>Metazoa</taxon>
        <taxon>Spiralia</taxon>
        <taxon>Lophotrochozoa</taxon>
        <taxon>Mollusca</taxon>
        <taxon>Gastropoda</taxon>
        <taxon>Heterobranchia</taxon>
        <taxon>Euthyneura</taxon>
        <taxon>Panpulmonata</taxon>
        <taxon>Eupulmonata</taxon>
        <taxon>Stylommatophora</taxon>
        <taxon>Helicina</taxon>
        <taxon>Helicoidea</taxon>
        <taxon>Geomitridae</taxon>
        <taxon>Candidula</taxon>
    </lineage>
</organism>
<keyword evidence="2" id="KW-1185">Reference proteome</keyword>
<dbReference type="AlphaFoldDB" id="A0A8S3YM89"/>
<evidence type="ECO:0000313" key="2">
    <source>
        <dbReference type="Proteomes" id="UP000678393"/>
    </source>
</evidence>
<feature type="non-terminal residue" evidence="1">
    <location>
        <position position="1"/>
    </location>
</feature>
<name>A0A8S3YM89_9EUPU</name>
<proteinExistence type="predicted"/>
<dbReference type="Proteomes" id="UP000678393">
    <property type="component" value="Unassembled WGS sequence"/>
</dbReference>
<comment type="caution">
    <text evidence="1">The sequence shown here is derived from an EMBL/GenBank/DDBJ whole genome shotgun (WGS) entry which is preliminary data.</text>
</comment>
<accession>A0A8S3YM89</accession>
<gene>
    <name evidence="1" type="ORF">CUNI_LOCUS3767</name>
</gene>
<evidence type="ECO:0000313" key="1">
    <source>
        <dbReference type="EMBL" id="CAG5118209.1"/>
    </source>
</evidence>